<dbReference type="Gene3D" id="1.10.1740.10">
    <property type="match status" value="1"/>
</dbReference>
<dbReference type="InterPro" id="IPR013324">
    <property type="entry name" value="RNA_pol_sigma_r3/r4-like"/>
</dbReference>
<proteinExistence type="predicted"/>
<name>A0A143YS08_9LACT</name>
<organism evidence="1 2">
    <name type="scientific">Trichococcus palustris</name>
    <dbReference type="NCBI Taxonomy" id="140314"/>
    <lineage>
        <taxon>Bacteria</taxon>
        <taxon>Bacillati</taxon>
        <taxon>Bacillota</taxon>
        <taxon>Bacilli</taxon>
        <taxon>Lactobacillales</taxon>
        <taxon>Carnobacteriaceae</taxon>
        <taxon>Trichococcus</taxon>
    </lineage>
</organism>
<dbReference type="GO" id="GO:0003700">
    <property type="term" value="F:DNA-binding transcription factor activity"/>
    <property type="evidence" value="ECO:0007669"/>
    <property type="project" value="InterPro"/>
</dbReference>
<dbReference type="AlphaFoldDB" id="A0A143YS08"/>
<gene>
    <name evidence="1" type="ORF">Tpal_2118</name>
</gene>
<dbReference type="STRING" id="140314.SAMN04488076_104157"/>
<keyword evidence="2" id="KW-1185">Reference proteome</keyword>
<dbReference type="InterPro" id="IPR036388">
    <property type="entry name" value="WH-like_DNA-bd_sf"/>
</dbReference>
<dbReference type="Proteomes" id="UP000242754">
    <property type="component" value="Unassembled WGS sequence"/>
</dbReference>
<evidence type="ECO:0000313" key="1">
    <source>
        <dbReference type="EMBL" id="CZQ97224.1"/>
    </source>
</evidence>
<dbReference type="RefSeq" id="WP_087033666.1">
    <property type="nucleotide sequence ID" value="NZ_FJNE01000006.1"/>
</dbReference>
<dbReference type="InterPro" id="IPR014284">
    <property type="entry name" value="RNA_pol_sigma-70_dom"/>
</dbReference>
<sequence>MKKRTCTDEIAELLIGQYAGVVKHCLNKINLYPARSDYDDFFQLGLMTLIDTYETCEGDPLLEDNRYSYVSYAGRKILWVYLDEIRKSSKKGENEAIVTDELIMNLPGAETFEAILETEDLYRKLSKRLSPQENIYLHDSYIYGLNVTEIAKKHGFSRKTVSKWRSQIQAKANEFLELSKK</sequence>
<dbReference type="GO" id="GO:0006352">
    <property type="term" value="P:DNA-templated transcription initiation"/>
    <property type="evidence" value="ECO:0007669"/>
    <property type="project" value="InterPro"/>
</dbReference>
<accession>A0A143YS08</accession>
<dbReference type="NCBIfam" id="TIGR02937">
    <property type="entry name" value="sigma70-ECF"/>
    <property type="match status" value="1"/>
</dbReference>
<dbReference type="SUPFAM" id="SSF88946">
    <property type="entry name" value="Sigma2 domain of RNA polymerase sigma factors"/>
    <property type="match status" value="1"/>
</dbReference>
<dbReference type="SUPFAM" id="SSF88659">
    <property type="entry name" value="Sigma3 and sigma4 domains of RNA polymerase sigma factors"/>
    <property type="match status" value="1"/>
</dbReference>
<evidence type="ECO:0000313" key="2">
    <source>
        <dbReference type="Proteomes" id="UP000242754"/>
    </source>
</evidence>
<reference evidence="1 2" key="1">
    <citation type="submission" date="2016-02" db="EMBL/GenBank/DDBJ databases">
        <authorList>
            <person name="Wen L."/>
            <person name="He K."/>
            <person name="Yang H."/>
        </authorList>
    </citation>
    <scope>NUCLEOTIDE SEQUENCE [LARGE SCALE GENOMIC DNA]</scope>
    <source>
        <strain evidence="1">Trichococcus palustris</strain>
    </source>
</reference>
<dbReference type="InterPro" id="IPR013325">
    <property type="entry name" value="RNA_pol_sigma_r2"/>
</dbReference>
<dbReference type="Gene3D" id="1.10.10.10">
    <property type="entry name" value="Winged helix-like DNA-binding domain superfamily/Winged helix DNA-binding domain"/>
    <property type="match status" value="1"/>
</dbReference>
<dbReference type="EMBL" id="FJNE01000006">
    <property type="protein sequence ID" value="CZQ97224.1"/>
    <property type="molecule type" value="Genomic_DNA"/>
</dbReference>
<protein>
    <submittedName>
        <fullName evidence="1">Rna polymerase sigma factor region 3/4</fullName>
    </submittedName>
</protein>
<dbReference type="OrthoDB" id="2248780at2"/>